<feature type="transmembrane region" description="Helical" evidence="1">
    <location>
        <begin position="6"/>
        <end position="27"/>
    </location>
</feature>
<keyword evidence="1" id="KW-0472">Membrane</keyword>
<keyword evidence="1" id="KW-0812">Transmembrane</keyword>
<proteinExistence type="predicted"/>
<organism evidence="2 3">
    <name type="scientific">Streptomyces hyderabadensis</name>
    <dbReference type="NCBI Taxonomy" id="598549"/>
    <lineage>
        <taxon>Bacteria</taxon>
        <taxon>Bacillati</taxon>
        <taxon>Actinomycetota</taxon>
        <taxon>Actinomycetes</taxon>
        <taxon>Kitasatosporales</taxon>
        <taxon>Streptomycetaceae</taxon>
        <taxon>Streptomyces</taxon>
    </lineage>
</organism>
<protein>
    <submittedName>
        <fullName evidence="2">Uncharacterized protein</fullName>
    </submittedName>
</protein>
<name>A0ABP9IX57_9ACTN</name>
<dbReference type="Proteomes" id="UP001500610">
    <property type="component" value="Unassembled WGS sequence"/>
</dbReference>
<reference evidence="3" key="1">
    <citation type="journal article" date="2019" name="Int. J. Syst. Evol. Microbiol.">
        <title>The Global Catalogue of Microorganisms (GCM) 10K type strain sequencing project: providing services to taxonomists for standard genome sequencing and annotation.</title>
        <authorList>
            <consortium name="The Broad Institute Genomics Platform"/>
            <consortium name="The Broad Institute Genome Sequencing Center for Infectious Disease"/>
            <person name="Wu L."/>
            <person name="Ma J."/>
        </authorList>
    </citation>
    <scope>NUCLEOTIDE SEQUENCE [LARGE SCALE GENOMIC DNA]</scope>
    <source>
        <strain evidence="3">JCM 17657</strain>
    </source>
</reference>
<dbReference type="EMBL" id="BAABIV010000037">
    <property type="protein sequence ID" value="GAA5012330.1"/>
    <property type="molecule type" value="Genomic_DNA"/>
</dbReference>
<evidence type="ECO:0000256" key="1">
    <source>
        <dbReference type="SAM" id="Phobius"/>
    </source>
</evidence>
<keyword evidence="3" id="KW-1185">Reference proteome</keyword>
<comment type="caution">
    <text evidence="2">The sequence shown here is derived from an EMBL/GenBank/DDBJ whole genome shotgun (WGS) entry which is preliminary data.</text>
</comment>
<evidence type="ECO:0000313" key="2">
    <source>
        <dbReference type="EMBL" id="GAA5012330.1"/>
    </source>
</evidence>
<sequence>MDAASVAVIVSAASATFTGANMLITALNYRRDKPRVRVSLAGQGPAYRTLTKAEIECRHWWGNGPDVDKVWAEPCFEVLIENLSKTSVRVIGVESSVTSSPLDHAWRALCAEERSDTSSFVTDCKRPTFELAPLQSVIFVGYTTGIGSGHDWKFSEKQGSLHVRARVKLENGRTVEGKGKEWRYAKLTQIGTTKSHPSTNYGILQDLTEGVERFNVYAGNSREESSVRDIIGAASLKAQARELEKLQNKFEKVGRRAIRKERIRRKFARLDRPTD</sequence>
<gene>
    <name evidence="2" type="ORF">GCM10023257_69800</name>
</gene>
<keyword evidence="1" id="KW-1133">Transmembrane helix</keyword>
<accession>A0ABP9IX57</accession>
<evidence type="ECO:0000313" key="3">
    <source>
        <dbReference type="Proteomes" id="UP001500610"/>
    </source>
</evidence>